<keyword evidence="2" id="KW-0378">Hydrolase</keyword>
<dbReference type="AlphaFoldDB" id="A0AB34G4K3"/>
<dbReference type="EMBL" id="JAQHRD010000001">
    <property type="protein sequence ID" value="KAJ6446638.1"/>
    <property type="molecule type" value="Genomic_DNA"/>
</dbReference>
<dbReference type="Pfam" id="PF00561">
    <property type="entry name" value="Abhydrolase_1"/>
    <property type="match status" value="1"/>
</dbReference>
<evidence type="ECO:0000256" key="2">
    <source>
        <dbReference type="ARBA" id="ARBA00022801"/>
    </source>
</evidence>
<dbReference type="Proteomes" id="UP001163105">
    <property type="component" value="Unassembled WGS sequence"/>
</dbReference>
<comment type="caution">
    <text evidence="4">The sequence shown here is derived from an EMBL/GenBank/DDBJ whole genome shotgun (WGS) entry which is preliminary data.</text>
</comment>
<evidence type="ECO:0000313" key="4">
    <source>
        <dbReference type="EMBL" id="KAJ6446638.1"/>
    </source>
</evidence>
<proteinExistence type="inferred from homology"/>
<dbReference type="PANTHER" id="PTHR43248:SF25">
    <property type="entry name" value="AB HYDROLASE-1 DOMAIN-CONTAINING PROTEIN-RELATED"/>
    <property type="match status" value="1"/>
</dbReference>
<dbReference type="InterPro" id="IPR051601">
    <property type="entry name" value="Serine_prot/Carboxylest_S33"/>
</dbReference>
<dbReference type="PANTHER" id="PTHR43248">
    <property type="entry name" value="2-SUCCINYL-6-HYDROXY-2,4-CYCLOHEXADIENE-1-CARBOXYLATE SYNTHASE"/>
    <property type="match status" value="1"/>
</dbReference>
<dbReference type="GO" id="GO:0016787">
    <property type="term" value="F:hydrolase activity"/>
    <property type="evidence" value="ECO:0007669"/>
    <property type="project" value="UniProtKB-KW"/>
</dbReference>
<reference evidence="4" key="1">
    <citation type="submission" date="2023-01" db="EMBL/GenBank/DDBJ databases">
        <title>The growth and conidiation of Purpureocillium lavendulum are regulated by nitrogen source and histone H3K14 acetylation.</title>
        <authorList>
            <person name="Tang P."/>
            <person name="Han J."/>
            <person name="Zhang C."/>
            <person name="Tang P."/>
            <person name="Qi F."/>
            <person name="Zhang K."/>
            <person name="Liang L."/>
        </authorList>
    </citation>
    <scope>NUCLEOTIDE SEQUENCE</scope>
    <source>
        <strain evidence="4">YMF1.00683</strain>
    </source>
</reference>
<dbReference type="InterPro" id="IPR029058">
    <property type="entry name" value="AB_hydrolase_fold"/>
</dbReference>
<evidence type="ECO:0000259" key="3">
    <source>
        <dbReference type="Pfam" id="PF00561"/>
    </source>
</evidence>
<dbReference type="InterPro" id="IPR000073">
    <property type="entry name" value="AB_hydrolase_1"/>
</dbReference>
<keyword evidence="5" id="KW-1185">Reference proteome</keyword>
<protein>
    <submittedName>
        <fullName evidence="4">DUF1740-domain-containing protein</fullName>
    </submittedName>
</protein>
<name>A0AB34G4K3_9HYPO</name>
<comment type="similarity">
    <text evidence="1">Belongs to the peptidase S33 family.</text>
</comment>
<evidence type="ECO:0000256" key="1">
    <source>
        <dbReference type="ARBA" id="ARBA00010088"/>
    </source>
</evidence>
<sequence length="502" mass="56145">MQRRIDEARTYDGEKVAWTPCGELDGERLESSTIHVPMDQINKTTDDANQTFSIPLLRLRGANATKNLLVNPGGPGTSGTSLILRRGKRLRAIVGDGYHILGFDPRGVNKSHPAAVFYSDQGTRDRLAPSAPSQWAIPISDAGRLKPRISAWADNISRASAETNGEHGKYLNTPQTAADMSSILDAVGQQDMHYWGFSYGSLLGQTYAMMFPERSARIIIDGVVDVFEWYGELLRRSEFESRPDTFRGFFDECIKAKDDCALSSFASNAEELQCEVMGFLDKLDQDPVSVYVDNTTHGVLDKHTLYQAMLRELFFHENWQPLADRLAKLMQGDGKPAFLAYGQQGRSAPLSSEHNSIIRFNDMISGKDNWPQGQDLFNYILPLLEMSPNDAVEILQEYYTKAQWAIPKTHEFTPPRHVETKHPLLILSMTCDPFTPLSSAHKASQAFRGSRVVEVEGYGHSSLSVRSDGAVEHVRRFLHDGVLPEQDVKCAVDSLYFPKRAV</sequence>
<feature type="domain" description="AB hydrolase-1" evidence="3">
    <location>
        <begin position="68"/>
        <end position="463"/>
    </location>
</feature>
<dbReference type="Gene3D" id="3.40.50.1820">
    <property type="entry name" value="alpha/beta hydrolase"/>
    <property type="match status" value="2"/>
</dbReference>
<evidence type="ECO:0000313" key="5">
    <source>
        <dbReference type="Proteomes" id="UP001163105"/>
    </source>
</evidence>
<accession>A0AB34G4K3</accession>
<gene>
    <name evidence="4" type="ORF">O9K51_01411</name>
</gene>
<dbReference type="SUPFAM" id="SSF53474">
    <property type="entry name" value="alpha/beta-Hydrolases"/>
    <property type="match status" value="1"/>
</dbReference>
<organism evidence="4 5">
    <name type="scientific">Purpureocillium lavendulum</name>
    <dbReference type="NCBI Taxonomy" id="1247861"/>
    <lineage>
        <taxon>Eukaryota</taxon>
        <taxon>Fungi</taxon>
        <taxon>Dikarya</taxon>
        <taxon>Ascomycota</taxon>
        <taxon>Pezizomycotina</taxon>
        <taxon>Sordariomycetes</taxon>
        <taxon>Hypocreomycetidae</taxon>
        <taxon>Hypocreales</taxon>
        <taxon>Ophiocordycipitaceae</taxon>
        <taxon>Purpureocillium</taxon>
    </lineage>
</organism>